<dbReference type="PROSITE" id="PS51450">
    <property type="entry name" value="LRR"/>
    <property type="match status" value="1"/>
</dbReference>
<evidence type="ECO:0000313" key="8">
    <source>
        <dbReference type="Proteomes" id="UP000314986"/>
    </source>
</evidence>
<dbReference type="InterPro" id="IPR032675">
    <property type="entry name" value="LRR_dom_sf"/>
</dbReference>
<dbReference type="InterPro" id="IPR003591">
    <property type="entry name" value="Leu-rich_rpt_typical-subtyp"/>
</dbReference>
<evidence type="ECO:0000256" key="1">
    <source>
        <dbReference type="ARBA" id="ARBA00022614"/>
    </source>
</evidence>
<dbReference type="SMART" id="SM00082">
    <property type="entry name" value="LRRCT"/>
    <property type="match status" value="1"/>
</dbReference>
<dbReference type="InParanoid" id="A0A4W3K452"/>
<dbReference type="Ensembl" id="ENSCMIT00000047158.1">
    <property type="protein sequence ID" value="ENSCMIP00000046496.1"/>
    <property type="gene ID" value="ENSCMIG00000019125.1"/>
</dbReference>
<sequence>MFGYYIIKCCLPKVVSLLGAFLLLLSQGHALDCTLVCQLCTRTQIQCFNLGLISVPRNFPKTITLITLSRNNISRLIPTDFRGFNRLSALFLDNTGLVYVHPQAFFDLSNLYYLHLNHNQIQHFHPGTFKGLTKLHYLYLQHNQIISIPGGLFSDLTAIRYLHLEQNHLGILGSEAFANMPNLHTLHLGNLLTRIPSHTFGGLKHVKRLALSKNPIDQVHPFMAATLKILHLANNHLSSLRAEVLRPLASLAHLLVSGNPWECNCQLLDLRGWLLSSSLIVSIRCQSPLELCGKALQNINVKEIGRCNTTLAPLALDARERASTTNIVMTSVKLDTQNAAFKVKGSPITFHEFGNENERTEKLTSGLPVQIPIEYTSVNLSIFTGPNNAPISIKPLYICEQRLAKGNRAFDILLAFFILACTAIVFLIYKVHQLQQKLRLAEAEGDNDLEYYSIYPYARYHVTDPVRELPPEPGAHPHLDQARFLKMNDSDNGSQVIFFEHSVL</sequence>
<keyword evidence="8" id="KW-1185">Reference proteome</keyword>
<dbReference type="PANTHER" id="PTHR24373">
    <property type="entry name" value="SLIT RELATED LEUCINE-RICH REPEAT NEURONAL PROTEIN"/>
    <property type="match status" value="1"/>
</dbReference>
<dbReference type="GO" id="GO:0031012">
    <property type="term" value="C:extracellular matrix"/>
    <property type="evidence" value="ECO:0007669"/>
    <property type="project" value="TreeGrafter"/>
</dbReference>
<dbReference type="InterPro" id="IPR000483">
    <property type="entry name" value="Cys-rich_flank_reg_C"/>
</dbReference>
<feature type="chain" id="PRO_5021395311" evidence="5">
    <location>
        <begin position="31"/>
        <end position="504"/>
    </location>
</feature>
<name>A0A4W3K452_CALMI</name>
<organism evidence="7 8">
    <name type="scientific">Callorhinchus milii</name>
    <name type="common">Ghost shark</name>
    <dbReference type="NCBI Taxonomy" id="7868"/>
    <lineage>
        <taxon>Eukaryota</taxon>
        <taxon>Metazoa</taxon>
        <taxon>Chordata</taxon>
        <taxon>Craniata</taxon>
        <taxon>Vertebrata</taxon>
        <taxon>Chondrichthyes</taxon>
        <taxon>Holocephali</taxon>
        <taxon>Chimaeriformes</taxon>
        <taxon>Callorhinchidae</taxon>
        <taxon>Callorhinchus</taxon>
    </lineage>
</organism>
<reference evidence="8" key="3">
    <citation type="journal article" date="2014" name="Nature">
        <title>Elephant shark genome provides unique insights into gnathostome evolution.</title>
        <authorList>
            <consortium name="International Elephant Shark Genome Sequencing Consortium"/>
            <person name="Venkatesh B."/>
            <person name="Lee A.P."/>
            <person name="Ravi V."/>
            <person name="Maurya A.K."/>
            <person name="Lian M.M."/>
            <person name="Swann J.B."/>
            <person name="Ohta Y."/>
            <person name="Flajnik M.F."/>
            <person name="Sutoh Y."/>
            <person name="Kasahara M."/>
            <person name="Hoon S."/>
            <person name="Gangu V."/>
            <person name="Roy S.W."/>
            <person name="Irimia M."/>
            <person name="Korzh V."/>
            <person name="Kondrychyn I."/>
            <person name="Lim Z.W."/>
            <person name="Tay B.H."/>
            <person name="Tohari S."/>
            <person name="Kong K.W."/>
            <person name="Ho S."/>
            <person name="Lorente-Galdos B."/>
            <person name="Quilez J."/>
            <person name="Marques-Bonet T."/>
            <person name="Raney B.J."/>
            <person name="Ingham P.W."/>
            <person name="Tay A."/>
            <person name="Hillier L.W."/>
            <person name="Minx P."/>
            <person name="Boehm T."/>
            <person name="Wilson R.K."/>
            <person name="Brenner S."/>
            <person name="Warren W.C."/>
        </authorList>
    </citation>
    <scope>NUCLEOTIDE SEQUENCE [LARGE SCALE GENOMIC DNA]</scope>
</reference>
<evidence type="ECO:0000313" key="7">
    <source>
        <dbReference type="Ensembl" id="ENSCMIP00000046496.1"/>
    </source>
</evidence>
<reference evidence="7" key="4">
    <citation type="submission" date="2025-08" db="UniProtKB">
        <authorList>
            <consortium name="Ensembl"/>
        </authorList>
    </citation>
    <scope>IDENTIFICATION</scope>
</reference>
<dbReference type="InterPro" id="IPR050328">
    <property type="entry name" value="Dev_Immune_Receptor"/>
</dbReference>
<dbReference type="GO" id="GO:0005615">
    <property type="term" value="C:extracellular space"/>
    <property type="evidence" value="ECO:0007669"/>
    <property type="project" value="TreeGrafter"/>
</dbReference>
<feature type="transmembrane region" description="Helical" evidence="4">
    <location>
        <begin position="409"/>
        <end position="429"/>
    </location>
</feature>
<dbReference type="PANTHER" id="PTHR24373:SF382">
    <property type="entry name" value="LEUCINE RICH REPEAT CONTAINING 70"/>
    <property type="match status" value="1"/>
</dbReference>
<dbReference type="Pfam" id="PF13855">
    <property type="entry name" value="LRR_8"/>
    <property type="match status" value="1"/>
</dbReference>
<reference evidence="8" key="2">
    <citation type="journal article" date="2007" name="PLoS Biol.">
        <title>Survey sequencing and comparative analysis of the elephant shark (Callorhinchus milii) genome.</title>
        <authorList>
            <person name="Venkatesh B."/>
            <person name="Kirkness E.F."/>
            <person name="Loh Y.H."/>
            <person name="Halpern A.L."/>
            <person name="Lee A.P."/>
            <person name="Johnson J."/>
            <person name="Dandona N."/>
            <person name="Viswanathan L.D."/>
            <person name="Tay A."/>
            <person name="Venter J.C."/>
            <person name="Strausberg R.L."/>
            <person name="Brenner S."/>
        </authorList>
    </citation>
    <scope>NUCLEOTIDE SEQUENCE [LARGE SCALE GENOMIC DNA]</scope>
</reference>
<accession>A0A4W3K452</accession>
<dbReference type="Proteomes" id="UP000314986">
    <property type="component" value="Unassembled WGS sequence"/>
</dbReference>
<reference evidence="8" key="1">
    <citation type="journal article" date="2006" name="Science">
        <title>Ancient noncoding elements conserved in the human genome.</title>
        <authorList>
            <person name="Venkatesh B."/>
            <person name="Kirkness E.F."/>
            <person name="Loh Y.H."/>
            <person name="Halpern A.L."/>
            <person name="Lee A.P."/>
            <person name="Johnson J."/>
            <person name="Dandona N."/>
            <person name="Viswanathan L.D."/>
            <person name="Tay A."/>
            <person name="Venter J.C."/>
            <person name="Strausberg R.L."/>
            <person name="Brenner S."/>
        </authorList>
    </citation>
    <scope>NUCLEOTIDE SEQUENCE [LARGE SCALE GENOMIC DNA]</scope>
</reference>
<evidence type="ECO:0000256" key="5">
    <source>
        <dbReference type="SAM" id="SignalP"/>
    </source>
</evidence>
<keyword evidence="4" id="KW-1133">Transmembrane helix</keyword>
<keyword evidence="1" id="KW-0433">Leucine-rich repeat</keyword>
<feature type="domain" description="LRRCT" evidence="6">
    <location>
        <begin position="259"/>
        <end position="308"/>
    </location>
</feature>
<keyword evidence="3" id="KW-0677">Repeat</keyword>
<dbReference type="GeneTree" id="ENSGT00940000163637"/>
<evidence type="ECO:0000256" key="4">
    <source>
        <dbReference type="SAM" id="Phobius"/>
    </source>
</evidence>
<protein>
    <submittedName>
        <fullName evidence="7">Leucine rich repeat containing 70</fullName>
    </submittedName>
</protein>
<proteinExistence type="predicted"/>
<keyword evidence="4" id="KW-0812">Transmembrane</keyword>
<evidence type="ECO:0000256" key="3">
    <source>
        <dbReference type="ARBA" id="ARBA00022737"/>
    </source>
</evidence>
<dbReference type="Gene3D" id="3.80.10.10">
    <property type="entry name" value="Ribonuclease Inhibitor"/>
    <property type="match status" value="3"/>
</dbReference>
<reference evidence="7" key="5">
    <citation type="submission" date="2025-09" db="UniProtKB">
        <authorList>
            <consortium name="Ensembl"/>
        </authorList>
    </citation>
    <scope>IDENTIFICATION</scope>
</reference>
<dbReference type="AlphaFoldDB" id="A0A4W3K452"/>
<keyword evidence="4" id="KW-0472">Membrane</keyword>
<dbReference type="STRING" id="7868.ENSCMIP00000046496"/>
<dbReference type="SMART" id="SM00369">
    <property type="entry name" value="LRR_TYP"/>
    <property type="match status" value="7"/>
</dbReference>
<keyword evidence="2 5" id="KW-0732">Signal</keyword>
<evidence type="ECO:0000256" key="2">
    <source>
        <dbReference type="ARBA" id="ARBA00022729"/>
    </source>
</evidence>
<dbReference type="SUPFAM" id="SSF52058">
    <property type="entry name" value="L domain-like"/>
    <property type="match status" value="1"/>
</dbReference>
<feature type="signal peptide" evidence="5">
    <location>
        <begin position="1"/>
        <end position="30"/>
    </location>
</feature>
<evidence type="ECO:0000259" key="6">
    <source>
        <dbReference type="SMART" id="SM00082"/>
    </source>
</evidence>
<dbReference type="InterPro" id="IPR001611">
    <property type="entry name" value="Leu-rich_rpt"/>
</dbReference>